<dbReference type="SUPFAM" id="SSF53807">
    <property type="entry name" value="Helical backbone' metal receptor"/>
    <property type="match status" value="1"/>
</dbReference>
<dbReference type="AlphaFoldDB" id="A0A6J4JXH2"/>
<feature type="signal peptide" evidence="1">
    <location>
        <begin position="1"/>
        <end position="28"/>
    </location>
</feature>
<sequence>MRNNRPNLLGILGAAVLAATAAAHPARAAVSVVTSTPDLAAIAREVGGDLVTVTSLAKPDQNYHKIEAKPTDVIRVARAGVFVKVGMDFDTWADAVVSAARNPKVQPGGPGYVDAGRLIRRKAVPTGSLSGASGDIHVFGNPHYWLDPGNAKVVAYQIDLALRAVDAKNAARYDANYTRFAAEVDRRMAGWKSRLAPYKGRQVVAYHDEWVYFLDRFGLGAFGYLEPKPGIPPSGAHVNRLIARMKGAGVKAVIVPSIYPRRFADLVAREAGGTVAVVPYSVGSQGTRTYFDYVDAIVAGFRKALD</sequence>
<dbReference type="Pfam" id="PF01297">
    <property type="entry name" value="ZnuA"/>
    <property type="match status" value="1"/>
</dbReference>
<dbReference type="Gene3D" id="3.40.50.1980">
    <property type="entry name" value="Nitrogenase molybdenum iron protein domain"/>
    <property type="match status" value="2"/>
</dbReference>
<accession>A0A6J4JXH2</accession>
<name>A0A6J4JXH2_9BACT</name>
<dbReference type="PANTHER" id="PTHR42953:SF2">
    <property type="entry name" value="ADHESION PROTEIN"/>
    <property type="match status" value="1"/>
</dbReference>
<dbReference type="InterPro" id="IPR050492">
    <property type="entry name" value="Bact_metal-bind_prot9"/>
</dbReference>
<evidence type="ECO:0000313" key="2">
    <source>
        <dbReference type="EMBL" id="CAA9290287.1"/>
    </source>
</evidence>
<gene>
    <name evidence="2" type="ORF">AVDCRST_MAG63-4299</name>
</gene>
<evidence type="ECO:0000256" key="1">
    <source>
        <dbReference type="SAM" id="SignalP"/>
    </source>
</evidence>
<keyword evidence="1" id="KW-0732">Signal</keyword>
<organism evidence="2">
    <name type="scientific">uncultured Armatimonadetes bacterium</name>
    <dbReference type="NCBI Taxonomy" id="157466"/>
    <lineage>
        <taxon>Bacteria</taxon>
        <taxon>Bacillati</taxon>
        <taxon>Armatimonadota</taxon>
        <taxon>environmental samples</taxon>
    </lineage>
</organism>
<protein>
    <submittedName>
        <fullName evidence="2">Zinc ABC transporter, substrate-binding protein ZnuA</fullName>
    </submittedName>
</protein>
<dbReference type="InterPro" id="IPR006127">
    <property type="entry name" value="ZnuA-like"/>
</dbReference>
<feature type="chain" id="PRO_5026906359" evidence="1">
    <location>
        <begin position="29"/>
        <end position="306"/>
    </location>
</feature>
<proteinExistence type="predicted"/>
<dbReference type="GO" id="GO:0030001">
    <property type="term" value="P:metal ion transport"/>
    <property type="evidence" value="ECO:0007669"/>
    <property type="project" value="InterPro"/>
</dbReference>
<reference evidence="2" key="1">
    <citation type="submission" date="2020-02" db="EMBL/GenBank/DDBJ databases">
        <authorList>
            <person name="Meier V. D."/>
        </authorList>
    </citation>
    <scope>NUCLEOTIDE SEQUENCE</scope>
    <source>
        <strain evidence="2">AVDCRST_MAG63</strain>
    </source>
</reference>
<dbReference type="GO" id="GO:0046872">
    <property type="term" value="F:metal ion binding"/>
    <property type="evidence" value="ECO:0007669"/>
    <property type="project" value="InterPro"/>
</dbReference>
<dbReference type="EMBL" id="CADCTO010000595">
    <property type="protein sequence ID" value="CAA9290287.1"/>
    <property type="molecule type" value="Genomic_DNA"/>
</dbReference>
<dbReference type="PANTHER" id="PTHR42953">
    <property type="entry name" value="HIGH-AFFINITY ZINC UPTAKE SYSTEM PROTEIN ZNUA-RELATED"/>
    <property type="match status" value="1"/>
</dbReference>